<dbReference type="InterPro" id="IPR002347">
    <property type="entry name" value="SDR_fam"/>
</dbReference>
<feature type="transmembrane region" description="Helical" evidence="3">
    <location>
        <begin position="41"/>
        <end position="60"/>
    </location>
</feature>
<keyword evidence="3" id="KW-0812">Transmembrane</keyword>
<keyword evidence="3" id="KW-0472">Membrane</keyword>
<evidence type="ECO:0000256" key="1">
    <source>
        <dbReference type="ARBA" id="ARBA00023002"/>
    </source>
</evidence>
<keyword evidence="6" id="KW-1185">Reference proteome</keyword>
<sequence>MKQHGTFRLISHLLIMLVLLAAAMSFENQSEHFENFDEDDVIFYSVLYSVVTVVFAMAVLSKFLTNELRMGFRSVLSLLVLFLGEPLCQFLIKGPGGVLTFAGCCLFIYSILPASHLPVGNKTVLVTGCDSGIGHAVVRKLDSLGMKVYAACLDTNSPGAVSLHNNCSENVHILQLDITNKKDIENVVSFINNRVGSEGLWGLVNNAGVWYFSEIEMTSDSLLRKVLETNILGAISLTRALLPQIRQAKGRIVNVSSLLGRITMEGNGAYAISKHALVAFSDTLRQEMKKWGVKVSVIEPTGFSTDNMKEHNILRRKEEIWNSIESDEIRNTYGRRYLDGIYNSIIEGSGRYPSDLTPVTRAVRSGLLSKRPRQRYPCGTGAEFLLTLYPLLPVWMADSLSASLGIMPRNISPAALEQ</sequence>
<evidence type="ECO:0008006" key="7">
    <source>
        <dbReference type="Google" id="ProtNLM"/>
    </source>
</evidence>
<dbReference type="Proteomes" id="UP000005408">
    <property type="component" value="Unassembled WGS sequence"/>
</dbReference>
<keyword evidence="4" id="KW-0732">Signal</keyword>
<feature type="transmembrane region" description="Helical" evidence="3">
    <location>
        <begin position="72"/>
        <end position="92"/>
    </location>
</feature>
<feature type="chain" id="PRO_5036490191" description="D-beta-hydroxybutyrate dehydrogenase, mitochondrial" evidence="4">
    <location>
        <begin position="26"/>
        <end position="418"/>
    </location>
</feature>
<dbReference type="GO" id="GO:0016491">
    <property type="term" value="F:oxidoreductase activity"/>
    <property type="evidence" value="ECO:0007669"/>
    <property type="project" value="UniProtKB-KW"/>
</dbReference>
<feature type="signal peptide" evidence="4">
    <location>
        <begin position="1"/>
        <end position="25"/>
    </location>
</feature>
<dbReference type="PRINTS" id="PR00081">
    <property type="entry name" value="GDHRDH"/>
</dbReference>
<dbReference type="PANTHER" id="PTHR43313">
    <property type="entry name" value="SHORT-CHAIN DEHYDROGENASE/REDUCTASE FAMILY 9C"/>
    <property type="match status" value="1"/>
</dbReference>
<proteinExistence type="inferred from homology"/>
<evidence type="ECO:0000256" key="2">
    <source>
        <dbReference type="RuleBase" id="RU000363"/>
    </source>
</evidence>
<dbReference type="InterPro" id="IPR036291">
    <property type="entry name" value="NAD(P)-bd_dom_sf"/>
</dbReference>
<dbReference type="PROSITE" id="PS00061">
    <property type="entry name" value="ADH_SHORT"/>
    <property type="match status" value="1"/>
</dbReference>
<comment type="similarity">
    <text evidence="2">Belongs to the short-chain dehydrogenases/reductases (SDR) family.</text>
</comment>
<dbReference type="Pfam" id="PF00106">
    <property type="entry name" value="adh_short"/>
    <property type="match status" value="1"/>
</dbReference>
<keyword evidence="1" id="KW-0560">Oxidoreductase</keyword>
<organism evidence="5 6">
    <name type="scientific">Magallana gigas</name>
    <name type="common">Pacific oyster</name>
    <name type="synonym">Crassostrea gigas</name>
    <dbReference type="NCBI Taxonomy" id="29159"/>
    <lineage>
        <taxon>Eukaryota</taxon>
        <taxon>Metazoa</taxon>
        <taxon>Spiralia</taxon>
        <taxon>Lophotrochozoa</taxon>
        <taxon>Mollusca</taxon>
        <taxon>Bivalvia</taxon>
        <taxon>Autobranchia</taxon>
        <taxon>Pteriomorphia</taxon>
        <taxon>Ostreida</taxon>
        <taxon>Ostreoidea</taxon>
        <taxon>Ostreidae</taxon>
        <taxon>Magallana</taxon>
    </lineage>
</organism>
<dbReference type="EnsemblMetazoa" id="G5621.1">
    <property type="protein sequence ID" value="G5621.1:cds"/>
    <property type="gene ID" value="G5621"/>
</dbReference>
<protein>
    <recommendedName>
        <fullName evidence="7">D-beta-hydroxybutyrate dehydrogenase, mitochondrial</fullName>
    </recommendedName>
</protein>
<accession>A0A8W8NK38</accession>
<dbReference type="GO" id="GO:0008202">
    <property type="term" value="P:steroid metabolic process"/>
    <property type="evidence" value="ECO:0007669"/>
    <property type="project" value="TreeGrafter"/>
</dbReference>
<feature type="transmembrane region" description="Helical" evidence="3">
    <location>
        <begin position="98"/>
        <end position="115"/>
    </location>
</feature>
<dbReference type="PANTHER" id="PTHR43313:SF50">
    <property type="entry name" value="GH26015P"/>
    <property type="match status" value="1"/>
</dbReference>
<dbReference type="OMA" id="YPLLPVW"/>
<reference evidence="5" key="1">
    <citation type="submission" date="2022-08" db="UniProtKB">
        <authorList>
            <consortium name="EnsemblMetazoa"/>
        </authorList>
    </citation>
    <scope>IDENTIFICATION</scope>
    <source>
        <strain evidence="5">05x7-T-G4-1.051#20</strain>
    </source>
</reference>
<dbReference type="OrthoDB" id="294295at2759"/>
<dbReference type="SUPFAM" id="SSF51735">
    <property type="entry name" value="NAD(P)-binding Rossmann-fold domains"/>
    <property type="match status" value="1"/>
</dbReference>
<evidence type="ECO:0000313" key="6">
    <source>
        <dbReference type="Proteomes" id="UP000005408"/>
    </source>
</evidence>
<dbReference type="PRINTS" id="PR00080">
    <property type="entry name" value="SDRFAMILY"/>
</dbReference>
<dbReference type="Gene3D" id="3.40.50.720">
    <property type="entry name" value="NAD(P)-binding Rossmann-like Domain"/>
    <property type="match status" value="1"/>
</dbReference>
<dbReference type="InterPro" id="IPR020904">
    <property type="entry name" value="Sc_DH/Rdtase_CS"/>
</dbReference>
<dbReference type="AlphaFoldDB" id="A0A8W8NK38"/>
<keyword evidence="3" id="KW-1133">Transmembrane helix</keyword>
<evidence type="ECO:0000256" key="3">
    <source>
        <dbReference type="SAM" id="Phobius"/>
    </source>
</evidence>
<name>A0A8W8NK38_MAGGI</name>
<evidence type="ECO:0000313" key="5">
    <source>
        <dbReference type="EnsemblMetazoa" id="G5621.1:cds"/>
    </source>
</evidence>
<evidence type="ECO:0000256" key="4">
    <source>
        <dbReference type="SAM" id="SignalP"/>
    </source>
</evidence>